<dbReference type="Pfam" id="PF24037">
    <property type="entry name" value="DUF7346"/>
    <property type="match status" value="1"/>
</dbReference>
<dbReference type="InterPro" id="IPR055770">
    <property type="entry name" value="DUF7346"/>
</dbReference>
<dbReference type="EMBL" id="CP003050">
    <property type="protein sequence ID" value="AGB15792.1"/>
    <property type="molecule type" value="Genomic_DNA"/>
</dbReference>
<reference evidence="2" key="1">
    <citation type="submission" date="2011-09" db="EMBL/GenBank/DDBJ databases">
        <title>Complete sequence of Halovivax ruber XH-70.</title>
        <authorList>
            <consortium name="US DOE Joint Genome Institute"/>
            <person name="Lucas S."/>
            <person name="Han J."/>
            <person name="Lapidus A."/>
            <person name="Cheng J.-F."/>
            <person name="Goodwin L."/>
            <person name="Pitluck S."/>
            <person name="Peters L."/>
            <person name="Mikhailova N."/>
            <person name="Davenport K."/>
            <person name="Detter J.C."/>
            <person name="Han C."/>
            <person name="Tapia R."/>
            <person name="Land M."/>
            <person name="Hauser L."/>
            <person name="Kyrpides N."/>
            <person name="Ivanova N."/>
            <person name="Pagani I."/>
            <person name="Sproer C."/>
            <person name="Anderson I."/>
            <person name="Woyke T."/>
        </authorList>
    </citation>
    <scope>NUCLEOTIDE SEQUENCE</scope>
    <source>
        <strain evidence="2">XH-70</strain>
    </source>
</reference>
<dbReference type="HOGENOM" id="CLU_121279_0_0_2"/>
<dbReference type="KEGG" id="hru:Halru_1175"/>
<dbReference type="AlphaFoldDB" id="L0ICX8"/>
<dbReference type="Proteomes" id="UP000010846">
    <property type="component" value="Chromosome"/>
</dbReference>
<dbReference type="GeneID" id="14375429"/>
<sequence>MKPVRSDDGTHYLLVKRSDEASLVRDPVTGNECYVRNDRLEAADETSALETAARAVPAPLRRLVRAVHDDRSLGLVVTLADRGPLSVRTLVDETTYCESDLAGVLASLTAADVITDTDVAGEPAYDVPTETADALSTLRTAVDPDTDGR</sequence>
<dbReference type="STRING" id="797302.Halru_1175"/>
<keyword evidence="3" id="KW-1185">Reference proteome</keyword>
<proteinExistence type="predicted"/>
<dbReference type="eggNOG" id="arCOG04672">
    <property type="taxonomic scope" value="Archaea"/>
</dbReference>
<evidence type="ECO:0000256" key="1">
    <source>
        <dbReference type="SAM" id="MobiDB-lite"/>
    </source>
</evidence>
<dbReference type="RefSeq" id="WP_015300449.1">
    <property type="nucleotide sequence ID" value="NC_019964.1"/>
</dbReference>
<evidence type="ECO:0000313" key="3">
    <source>
        <dbReference type="Proteomes" id="UP000010846"/>
    </source>
</evidence>
<protein>
    <submittedName>
        <fullName evidence="2">Uncharacterized protein</fullName>
    </submittedName>
</protein>
<accession>L0ICX8</accession>
<name>L0ICX8_HALRX</name>
<dbReference type="OrthoDB" id="201100at2157"/>
<evidence type="ECO:0000313" key="2">
    <source>
        <dbReference type="EMBL" id="AGB15792.1"/>
    </source>
</evidence>
<feature type="region of interest" description="Disordered" evidence="1">
    <location>
        <begin position="128"/>
        <end position="149"/>
    </location>
</feature>
<gene>
    <name evidence="2" type="ordered locus">Halru_1175</name>
</gene>
<organism evidence="2 3">
    <name type="scientific">Halovivax ruber (strain DSM 18193 / JCM 13892 / XH-70)</name>
    <dbReference type="NCBI Taxonomy" id="797302"/>
    <lineage>
        <taxon>Archaea</taxon>
        <taxon>Methanobacteriati</taxon>
        <taxon>Methanobacteriota</taxon>
        <taxon>Stenosarchaea group</taxon>
        <taxon>Halobacteria</taxon>
        <taxon>Halobacteriales</taxon>
        <taxon>Natrialbaceae</taxon>
        <taxon>Halovivax</taxon>
    </lineage>
</organism>